<protein>
    <recommendedName>
        <fullName evidence="6">DUF3592 domain-containing protein</fullName>
    </recommendedName>
</protein>
<evidence type="ECO:0000313" key="2">
    <source>
        <dbReference type="EMBL" id="RKT86600.1"/>
    </source>
</evidence>
<evidence type="ECO:0008006" key="6">
    <source>
        <dbReference type="Google" id="ProtNLM"/>
    </source>
</evidence>
<organism evidence="3 4">
    <name type="scientific">Saccharopolyspora antimicrobica</name>
    <dbReference type="NCBI Taxonomy" id="455193"/>
    <lineage>
        <taxon>Bacteria</taxon>
        <taxon>Bacillati</taxon>
        <taxon>Actinomycetota</taxon>
        <taxon>Actinomycetes</taxon>
        <taxon>Pseudonocardiales</taxon>
        <taxon>Pseudonocardiaceae</taxon>
        <taxon>Saccharopolyspora</taxon>
    </lineage>
</organism>
<dbReference type="Proteomes" id="UP000199398">
    <property type="component" value="Unassembled WGS sequence"/>
</dbReference>
<dbReference type="EMBL" id="FOUP01000006">
    <property type="protein sequence ID" value="SFN73617.1"/>
    <property type="molecule type" value="Genomic_DNA"/>
</dbReference>
<evidence type="ECO:0000313" key="5">
    <source>
        <dbReference type="Proteomes" id="UP000270697"/>
    </source>
</evidence>
<proteinExistence type="predicted"/>
<evidence type="ECO:0000313" key="4">
    <source>
        <dbReference type="Proteomes" id="UP000199398"/>
    </source>
</evidence>
<gene>
    <name evidence="2" type="ORF">ATL45_4978</name>
    <name evidence="3" type="ORF">SAMN05421805_106253</name>
</gene>
<evidence type="ECO:0000313" key="3">
    <source>
        <dbReference type="EMBL" id="SFN73617.1"/>
    </source>
</evidence>
<dbReference type="EMBL" id="RBXX01000002">
    <property type="protein sequence ID" value="RKT86600.1"/>
    <property type="molecule type" value="Genomic_DNA"/>
</dbReference>
<dbReference type="Proteomes" id="UP000270697">
    <property type="component" value="Unassembled WGS sequence"/>
</dbReference>
<accession>A0A1I5BG18</accession>
<evidence type="ECO:0000256" key="1">
    <source>
        <dbReference type="SAM" id="Phobius"/>
    </source>
</evidence>
<reference evidence="2 5" key="2">
    <citation type="submission" date="2018-10" db="EMBL/GenBank/DDBJ databases">
        <title>Sequencing the genomes of 1000 actinobacteria strains.</title>
        <authorList>
            <person name="Klenk H.-P."/>
        </authorList>
    </citation>
    <scope>NUCLEOTIDE SEQUENCE [LARGE SCALE GENOMIC DNA]</scope>
    <source>
        <strain evidence="2 5">DSM 45119</strain>
    </source>
</reference>
<keyword evidence="5" id="KW-1185">Reference proteome</keyword>
<name>A0A1I5BG18_9PSEU</name>
<keyword evidence="1" id="KW-0812">Transmembrane</keyword>
<sequence length="131" mass="14572">MVFLAWIAISCLFAAFLARSASRILLLRYGERAQGRLVRFRETTGDNPRTKAVYRFSPEVGGVLEFEEDASLAHRGNDPVLVRYWSFHPRLTASTIGPDRAWDALLGDLFPLFVTGALSAASTYVLLFGAF</sequence>
<reference evidence="3 4" key="1">
    <citation type="submission" date="2016-10" db="EMBL/GenBank/DDBJ databases">
        <authorList>
            <person name="de Groot N.N."/>
        </authorList>
    </citation>
    <scope>NUCLEOTIDE SEQUENCE [LARGE SCALE GENOMIC DNA]</scope>
    <source>
        <strain evidence="3 4">CPCC 201259</strain>
    </source>
</reference>
<feature type="transmembrane region" description="Helical" evidence="1">
    <location>
        <begin position="109"/>
        <end position="130"/>
    </location>
</feature>
<dbReference type="AlphaFoldDB" id="A0A1I5BG18"/>
<keyword evidence="1" id="KW-0472">Membrane</keyword>
<keyword evidence="1" id="KW-1133">Transmembrane helix</keyword>